<comment type="caution">
    <text evidence="1">The sequence shown here is derived from an EMBL/GenBank/DDBJ whole genome shotgun (WGS) entry which is preliminary data.</text>
</comment>
<name>A0A7W9S4G3_9HYPH</name>
<proteinExistence type="predicted"/>
<evidence type="ECO:0000313" key="1">
    <source>
        <dbReference type="EMBL" id="MBB6013947.1"/>
    </source>
</evidence>
<protein>
    <submittedName>
        <fullName evidence="1">AcrR family transcriptional regulator</fullName>
    </submittedName>
</protein>
<accession>A0A7W9S4G3</accession>
<dbReference type="AlphaFoldDB" id="A0A7W9S4G3"/>
<reference evidence="1 2" key="1">
    <citation type="submission" date="2020-08" db="EMBL/GenBank/DDBJ databases">
        <title>Genomic Encyclopedia of Type Strains, Phase IV (KMG-IV): sequencing the most valuable type-strain genomes for metagenomic binning, comparative biology and taxonomic classification.</title>
        <authorList>
            <person name="Goeker M."/>
        </authorList>
    </citation>
    <scope>NUCLEOTIDE SEQUENCE [LARGE SCALE GENOMIC DNA]</scope>
    <source>
        <strain evidence="1 2">DSM 11099</strain>
    </source>
</reference>
<dbReference type="RefSeq" id="WP_183832134.1">
    <property type="nucleotide sequence ID" value="NZ_JACHEU010000003.1"/>
</dbReference>
<dbReference type="Proteomes" id="UP000533306">
    <property type="component" value="Unassembled WGS sequence"/>
</dbReference>
<dbReference type="InterPro" id="IPR009057">
    <property type="entry name" value="Homeodomain-like_sf"/>
</dbReference>
<organism evidence="1 2">
    <name type="scientific">Aquamicrobium lusatiense</name>
    <dbReference type="NCBI Taxonomy" id="89772"/>
    <lineage>
        <taxon>Bacteria</taxon>
        <taxon>Pseudomonadati</taxon>
        <taxon>Pseudomonadota</taxon>
        <taxon>Alphaproteobacteria</taxon>
        <taxon>Hyphomicrobiales</taxon>
        <taxon>Phyllobacteriaceae</taxon>
        <taxon>Aquamicrobium</taxon>
    </lineage>
</organism>
<evidence type="ECO:0000313" key="2">
    <source>
        <dbReference type="Proteomes" id="UP000533306"/>
    </source>
</evidence>
<dbReference type="Gene3D" id="1.10.357.10">
    <property type="entry name" value="Tetracycline Repressor, domain 2"/>
    <property type="match status" value="1"/>
</dbReference>
<gene>
    <name evidence="1" type="ORF">HNR59_003341</name>
</gene>
<dbReference type="SUPFAM" id="SSF46689">
    <property type="entry name" value="Homeodomain-like"/>
    <property type="match status" value="1"/>
</dbReference>
<sequence>MIGSHPVTARGRPRTITRERLSDAGIEITLPNVTILGIAAHLGVSAKALYKHVSGLEELKQQIAEDLFLRWELPPPAPDGGEGLESFMLSFSQSMWMLVEQHPGIAPYILREDLITPAMMQKMEEHQQGVARIFGIPFTRANWLLFIVAYFCVSVADTVLPIKDGQEVLPHRGGMRRADWTKAQYDLGARALIVGSLATMDQIPEG</sequence>
<dbReference type="EMBL" id="JACHEU010000003">
    <property type="protein sequence ID" value="MBB6013947.1"/>
    <property type="molecule type" value="Genomic_DNA"/>
</dbReference>
<keyword evidence="2" id="KW-1185">Reference proteome</keyword>